<evidence type="ECO:0000256" key="1">
    <source>
        <dbReference type="PROSITE-ProRule" id="PRU00023"/>
    </source>
</evidence>
<dbReference type="KEGG" id="nef:GP480_00065"/>
<organism evidence="2 3">
    <name type="scientific">Neorickettsia findlayensis</name>
    <dbReference type="NCBI Taxonomy" id="2686014"/>
    <lineage>
        <taxon>Bacteria</taxon>
        <taxon>Pseudomonadati</taxon>
        <taxon>Pseudomonadota</taxon>
        <taxon>Alphaproteobacteria</taxon>
        <taxon>Rickettsiales</taxon>
        <taxon>Anaplasmataceae</taxon>
        <taxon>Neorickettsia</taxon>
    </lineage>
</organism>
<dbReference type="Gene3D" id="1.25.40.20">
    <property type="entry name" value="Ankyrin repeat-containing domain"/>
    <property type="match status" value="1"/>
</dbReference>
<reference evidence="2 3" key="2">
    <citation type="journal article" date="2020" name="MBio">
        <title>Isolation and Molecular Analysis of a Novel Neorickettsia Species That Causes Potomac Horse Fever.</title>
        <authorList>
            <person name="Teymournejad O."/>
            <person name="Lin M."/>
            <person name="Bekebrede H."/>
            <person name="Kamr A."/>
            <person name="Toribio R.E."/>
            <person name="Arroyo L.G."/>
            <person name="Baird J.D."/>
            <person name="Rikihisa Y."/>
        </authorList>
    </citation>
    <scope>NUCLEOTIDE SEQUENCE [LARGE SCALE GENOMIC DNA]</scope>
    <source>
        <strain evidence="2 3">Fin17</strain>
    </source>
</reference>
<dbReference type="SMART" id="SM00248">
    <property type="entry name" value="ANK"/>
    <property type="match status" value="4"/>
</dbReference>
<feature type="repeat" description="ANK" evidence="1">
    <location>
        <begin position="43"/>
        <end position="75"/>
    </location>
</feature>
<reference evidence="2 3" key="1">
    <citation type="journal article" date="2020" name="MBio">
        <title>Erratum for Teymournejad et al., 'Isolation and Molecular Analysis of a Novel Neorickettsia Species That Causes Potomac Horse Fever'.</title>
        <authorList>
            <person name="Teymournejad O."/>
            <person name="Lin M."/>
            <person name="Bekebrede H."/>
            <person name="Kamr A."/>
            <person name="Toribio R.E."/>
            <person name="Arroyo L.G."/>
            <person name="Baird J.D."/>
            <person name="Rikihisa Y."/>
        </authorList>
    </citation>
    <scope>NUCLEOTIDE SEQUENCE [LARGE SCALE GENOMIC DNA]</scope>
    <source>
        <strain evidence="2 3">Fin17</strain>
    </source>
</reference>
<gene>
    <name evidence="2" type="ORF">GP480_00065</name>
</gene>
<accession>A0A6P1G996</accession>
<evidence type="ECO:0000313" key="2">
    <source>
        <dbReference type="EMBL" id="QHD64880.1"/>
    </source>
</evidence>
<dbReference type="PANTHER" id="PTHR24121">
    <property type="entry name" value="NO MECHANORECEPTOR POTENTIAL C, ISOFORM D-RELATED"/>
    <property type="match status" value="1"/>
</dbReference>
<keyword evidence="1" id="KW-0040">ANK repeat</keyword>
<dbReference type="Pfam" id="PF12796">
    <property type="entry name" value="Ank_2"/>
    <property type="match status" value="1"/>
</dbReference>
<dbReference type="AlphaFoldDB" id="A0A6P1G996"/>
<sequence>MKLSNSCSFNEVRASVLDQNTELFCDLLDKLRTDNLFRMVDSNGDTILHIACNAGNVKAVITALESGADLNARNGSAGDTPLHVAMRRGNVVIIMHLLNNGASVVEKNFLGNTAIHEAVISKVEKKILKKVVESFLSSNALSKHLCLLNKAGKTPIDIATEAADIEIINMLMPLKTALVQKDCFSGSYKSQICSNDVHRGN</sequence>
<keyword evidence="3" id="KW-1185">Reference proteome</keyword>
<evidence type="ECO:0000313" key="3">
    <source>
        <dbReference type="Proteomes" id="UP000464912"/>
    </source>
</evidence>
<feature type="repeat" description="ANK" evidence="1">
    <location>
        <begin position="77"/>
        <end position="109"/>
    </location>
</feature>
<dbReference type="EMBL" id="CP047224">
    <property type="protein sequence ID" value="QHD64880.1"/>
    <property type="molecule type" value="Genomic_DNA"/>
</dbReference>
<dbReference type="PROSITE" id="PS50297">
    <property type="entry name" value="ANK_REP_REGION"/>
    <property type="match status" value="2"/>
</dbReference>
<dbReference type="PANTHER" id="PTHR24121:SF21">
    <property type="entry name" value="ANKYRIN REPEAT FAMILY PROTEIN"/>
    <property type="match status" value="1"/>
</dbReference>
<protein>
    <submittedName>
        <fullName evidence="2">Ankyrin repeat domain-containing protein</fullName>
    </submittedName>
</protein>
<dbReference type="Proteomes" id="UP000464912">
    <property type="component" value="Chromosome"/>
</dbReference>
<dbReference type="InterPro" id="IPR036770">
    <property type="entry name" value="Ankyrin_rpt-contain_sf"/>
</dbReference>
<dbReference type="PROSITE" id="PS50088">
    <property type="entry name" value="ANK_REPEAT"/>
    <property type="match status" value="2"/>
</dbReference>
<proteinExistence type="predicted"/>
<dbReference type="SUPFAM" id="SSF48403">
    <property type="entry name" value="Ankyrin repeat"/>
    <property type="match status" value="1"/>
</dbReference>
<name>A0A6P1G996_9RICK</name>
<dbReference type="InterPro" id="IPR002110">
    <property type="entry name" value="Ankyrin_rpt"/>
</dbReference>